<keyword evidence="5 7" id="KW-0472">Membrane</keyword>
<keyword evidence="2 7" id="KW-0813">Transport</keyword>
<comment type="subcellular location">
    <subcellularLocation>
        <location evidence="1 7">Cell outer membrane</location>
        <topology evidence="1 7">Multi-pass membrane protein</topology>
    </subcellularLocation>
</comment>
<dbReference type="SUPFAM" id="SSF49464">
    <property type="entry name" value="Carboxypeptidase regulatory domain-like"/>
    <property type="match status" value="1"/>
</dbReference>
<dbReference type="InterPro" id="IPR012910">
    <property type="entry name" value="Plug_dom"/>
</dbReference>
<evidence type="ECO:0000256" key="4">
    <source>
        <dbReference type="ARBA" id="ARBA00022692"/>
    </source>
</evidence>
<dbReference type="RefSeq" id="WP_129004028.1">
    <property type="nucleotide sequence ID" value="NZ_SDHZ01000002.1"/>
</dbReference>
<dbReference type="AlphaFoldDB" id="A0A4Q1D412"/>
<sequence length="1162" mass="130081">MITWLLSGLLFGQQKIPSRVRVTLDANKITLKEVFNRIKKQTGYNINYGNNYINDKERIAIHVLNKPLQDVMMMLVRERGLEFVIPPDDNAIIIRKSQGIVVAKAAEAPVVETRVIEGVVTDTLNEGLAGTTIQLKGTHRSLATDEAGVFSMPGVPVPSTFVINRVGYQPVEMEWKGEGKLRIQLRELVQRMEDVTVASTGYQQIKRSKSAASYVVVDNNLLNRSISTNILDRLRGVASGVLFDNNSGSDVGITIRGRSTIFGNTTPLIVLDNYPYEGELSDINPNDIESVTILKDAVAAAIWGTRAGNGVIVIQSKKGVLGAKPKVSASSNFTYGVKPDVYYAPQLSSSEYIDVQQFLYKSGAFDGFRDYQAVNPAVQIMMDRSRGLISSADSAQRINALKQYDVRDDLNKYFYQSSFNQQYQVNVRGGTRTQTYYVSGGYDRNVPSNVKNLFERFSLKGNYTLSLLDKRLQISTDLFFTASNSYEQADKYNPAYPFARLADEKGNALPVMVTGTATLPGLKQSYTDTAGGGRLLDWQYRPLDELRNEYRRTKTRINDRRINVTATYRLLPGLSVSGNYQYNKAVSDVGVWSDANSYSVRYQVNTFTQINRSTGVISYPFPKGAILSNTENDLHSHFGRFQANYEKVLFKKHAVNAIAGYEVRSQDRVISRELYNGYDPATGASVPVDFNTFFPYYFNPLQTAKIFNTLAPGSWRADRNRSVYGNFSYVYDSKYLVTGSLRRDESNLFGASANKRGVPLWSAGAGWIVSKSAFYKAGWLPYLKLSASYGYNGNIDNSLSAYLTINTNTVLNSIYGNPTYSIFSPPNPSLSWERVRNINFLIDFSSRNNRISGTIEFYRKNGLDLIGRMPVAQQTGVSAFKGNSANINGSGVDIQLNTINTKGMIRWETNVLFNYNRETVKEYKYPQTGANSVIVSGDYDIDPLPGYPVRSVFSYRFAGLDTAGRPIGYANGKQSTVYTSITGSLDRSDLRFHGTMVPRVFGSMRNTISYHNLSLSFNIIYKLDYYFKRPSVNYYALYSFYGGEYHMADFGNRWQKRGDELTTTVPGMPAYTTGASQSETAFYSNSEVLVEKGDHIRWQDIQLSWALGSRAKTTKWGMKNISVNVYVNNLGVIWRANDKGLDPEALTVPIPKTYSLGFKAEF</sequence>
<evidence type="ECO:0000259" key="8">
    <source>
        <dbReference type="Pfam" id="PF07715"/>
    </source>
</evidence>
<evidence type="ECO:0000313" key="9">
    <source>
        <dbReference type="EMBL" id="RXK83078.1"/>
    </source>
</evidence>
<dbReference type="Gene3D" id="2.40.170.20">
    <property type="entry name" value="TonB-dependent receptor, beta-barrel domain"/>
    <property type="match status" value="1"/>
</dbReference>
<keyword evidence="4 7" id="KW-0812">Transmembrane</keyword>
<dbReference type="Pfam" id="PF13715">
    <property type="entry name" value="CarbopepD_reg_2"/>
    <property type="match status" value="1"/>
</dbReference>
<dbReference type="Proteomes" id="UP000290545">
    <property type="component" value="Unassembled WGS sequence"/>
</dbReference>
<dbReference type="InterPro" id="IPR023997">
    <property type="entry name" value="TonB-dep_OMP_SusC/RagA_CS"/>
</dbReference>
<dbReference type="OrthoDB" id="9768177at2"/>
<dbReference type="Gene3D" id="2.170.130.10">
    <property type="entry name" value="TonB-dependent receptor, plug domain"/>
    <property type="match status" value="1"/>
</dbReference>
<dbReference type="PROSITE" id="PS52016">
    <property type="entry name" value="TONB_DEPENDENT_REC_3"/>
    <property type="match status" value="1"/>
</dbReference>
<comment type="caution">
    <text evidence="9">The sequence shown here is derived from an EMBL/GenBank/DDBJ whole genome shotgun (WGS) entry which is preliminary data.</text>
</comment>
<dbReference type="InterPro" id="IPR036942">
    <property type="entry name" value="Beta-barrel_TonB_sf"/>
</dbReference>
<reference evidence="9 10" key="1">
    <citation type="submission" date="2019-01" db="EMBL/GenBank/DDBJ databases">
        <title>Filimonas sp. strain TTM-71.</title>
        <authorList>
            <person name="Chen W.-M."/>
        </authorList>
    </citation>
    <scope>NUCLEOTIDE SEQUENCE [LARGE SCALE GENOMIC DNA]</scope>
    <source>
        <strain evidence="9 10">TTM-71</strain>
    </source>
</reference>
<dbReference type="InterPro" id="IPR039426">
    <property type="entry name" value="TonB-dep_rcpt-like"/>
</dbReference>
<evidence type="ECO:0000256" key="3">
    <source>
        <dbReference type="ARBA" id="ARBA00022452"/>
    </source>
</evidence>
<evidence type="ECO:0000313" key="10">
    <source>
        <dbReference type="Proteomes" id="UP000290545"/>
    </source>
</evidence>
<dbReference type="Pfam" id="PF07715">
    <property type="entry name" value="Plug"/>
    <property type="match status" value="1"/>
</dbReference>
<dbReference type="InterPro" id="IPR008969">
    <property type="entry name" value="CarboxyPept-like_regulatory"/>
</dbReference>
<evidence type="ECO:0000256" key="2">
    <source>
        <dbReference type="ARBA" id="ARBA00022448"/>
    </source>
</evidence>
<evidence type="ECO:0000256" key="5">
    <source>
        <dbReference type="ARBA" id="ARBA00023136"/>
    </source>
</evidence>
<keyword evidence="6 7" id="KW-0998">Cell outer membrane</keyword>
<keyword evidence="3 7" id="KW-1134">Transmembrane beta strand</keyword>
<accession>A0A4Q1D412</accession>
<dbReference type="SUPFAM" id="SSF56935">
    <property type="entry name" value="Porins"/>
    <property type="match status" value="1"/>
</dbReference>
<feature type="domain" description="TonB-dependent receptor plug" evidence="8">
    <location>
        <begin position="208"/>
        <end position="311"/>
    </location>
</feature>
<dbReference type="Gene3D" id="2.60.40.1120">
    <property type="entry name" value="Carboxypeptidase-like, regulatory domain"/>
    <property type="match status" value="1"/>
</dbReference>
<gene>
    <name evidence="9" type="ORF">ESB13_13215</name>
</gene>
<dbReference type="EMBL" id="SDHZ01000002">
    <property type="protein sequence ID" value="RXK83078.1"/>
    <property type="molecule type" value="Genomic_DNA"/>
</dbReference>
<comment type="similarity">
    <text evidence="7">Belongs to the TonB-dependent receptor family.</text>
</comment>
<dbReference type="InterPro" id="IPR023996">
    <property type="entry name" value="TonB-dep_OMP_SusC/RagA"/>
</dbReference>
<protein>
    <submittedName>
        <fullName evidence="9">SusC/RagA family TonB-linked outer membrane protein</fullName>
    </submittedName>
</protein>
<dbReference type="NCBIfam" id="TIGR04056">
    <property type="entry name" value="OMP_RagA_SusC"/>
    <property type="match status" value="1"/>
</dbReference>
<evidence type="ECO:0000256" key="6">
    <source>
        <dbReference type="ARBA" id="ARBA00023237"/>
    </source>
</evidence>
<organism evidence="9 10">
    <name type="scientific">Filimonas effusa</name>
    <dbReference type="NCBI Taxonomy" id="2508721"/>
    <lineage>
        <taxon>Bacteria</taxon>
        <taxon>Pseudomonadati</taxon>
        <taxon>Bacteroidota</taxon>
        <taxon>Chitinophagia</taxon>
        <taxon>Chitinophagales</taxon>
        <taxon>Chitinophagaceae</taxon>
        <taxon>Filimonas</taxon>
    </lineage>
</organism>
<dbReference type="InterPro" id="IPR037066">
    <property type="entry name" value="Plug_dom_sf"/>
</dbReference>
<proteinExistence type="inferred from homology"/>
<dbReference type="GO" id="GO:0009279">
    <property type="term" value="C:cell outer membrane"/>
    <property type="evidence" value="ECO:0007669"/>
    <property type="project" value="UniProtKB-SubCell"/>
</dbReference>
<evidence type="ECO:0000256" key="1">
    <source>
        <dbReference type="ARBA" id="ARBA00004571"/>
    </source>
</evidence>
<dbReference type="NCBIfam" id="TIGR04057">
    <property type="entry name" value="SusC_RagA_signa"/>
    <property type="match status" value="1"/>
</dbReference>
<name>A0A4Q1D412_9BACT</name>
<keyword evidence="10" id="KW-1185">Reference proteome</keyword>
<evidence type="ECO:0000256" key="7">
    <source>
        <dbReference type="PROSITE-ProRule" id="PRU01360"/>
    </source>
</evidence>